<dbReference type="AlphaFoldDB" id="A0A178W5E0"/>
<reference evidence="2" key="1">
    <citation type="journal article" date="2016" name="Proc. Natl. Acad. Sci. U.S.A.">
        <title>Chromosome-level assembly of Arabidopsis thaliana Ler reveals the extent of translocation and inversion polymorphisms.</title>
        <authorList>
            <person name="Zapata L."/>
            <person name="Ding J."/>
            <person name="Willing E.M."/>
            <person name="Hartwig B."/>
            <person name="Bezdan D."/>
            <person name="Jiao W.B."/>
            <person name="Patel V."/>
            <person name="Velikkakam James G."/>
            <person name="Koornneef M."/>
            <person name="Ossowski S."/>
            <person name="Schneeberger K."/>
        </authorList>
    </citation>
    <scope>NUCLEOTIDE SEQUENCE [LARGE SCALE GENOMIC DNA]</scope>
    <source>
        <strain evidence="2">cv. Landsberg erecta</strain>
    </source>
</reference>
<name>A0A178W5E0_ARATH</name>
<proteinExistence type="predicted"/>
<gene>
    <name evidence="1" type="ordered locus">AXX17_At1g44320</name>
</gene>
<dbReference type="EMBL" id="LUHQ01000001">
    <property type="protein sequence ID" value="OAP12342.1"/>
    <property type="molecule type" value="Genomic_DNA"/>
</dbReference>
<organism evidence="1 2">
    <name type="scientific">Arabidopsis thaliana</name>
    <name type="common">Mouse-ear cress</name>
    <dbReference type="NCBI Taxonomy" id="3702"/>
    <lineage>
        <taxon>Eukaryota</taxon>
        <taxon>Viridiplantae</taxon>
        <taxon>Streptophyta</taxon>
        <taxon>Embryophyta</taxon>
        <taxon>Tracheophyta</taxon>
        <taxon>Spermatophyta</taxon>
        <taxon>Magnoliopsida</taxon>
        <taxon>eudicotyledons</taxon>
        <taxon>Gunneridae</taxon>
        <taxon>Pentapetalae</taxon>
        <taxon>rosids</taxon>
        <taxon>malvids</taxon>
        <taxon>Brassicales</taxon>
        <taxon>Brassicaceae</taxon>
        <taxon>Camelineae</taxon>
        <taxon>Arabidopsis</taxon>
    </lineage>
</organism>
<sequence length="53" mass="6279">MSRSICHQPCVSFDQSRALCIWFYRNTEIYFQEETTLFSCDFSQQANESFIGI</sequence>
<accession>A0A178W5E0</accession>
<evidence type="ECO:0000313" key="1">
    <source>
        <dbReference type="EMBL" id="OAP12342.1"/>
    </source>
</evidence>
<protein>
    <submittedName>
        <fullName evidence="1">Uncharacterized protein</fullName>
    </submittedName>
</protein>
<dbReference type="Proteomes" id="UP000078284">
    <property type="component" value="Chromosome 1"/>
</dbReference>
<comment type="caution">
    <text evidence="1">The sequence shown here is derived from an EMBL/GenBank/DDBJ whole genome shotgun (WGS) entry which is preliminary data.</text>
</comment>
<evidence type="ECO:0000313" key="2">
    <source>
        <dbReference type="Proteomes" id="UP000078284"/>
    </source>
</evidence>